<dbReference type="Proteomes" id="UP000540909">
    <property type="component" value="Unassembled WGS sequence"/>
</dbReference>
<dbReference type="PANTHER" id="PTHR13693:SF102">
    <property type="entry name" value="2-AMINO-3-KETOBUTYRATE COENZYME A LIGASE, MITOCHONDRIAL"/>
    <property type="match status" value="1"/>
</dbReference>
<dbReference type="RefSeq" id="WP_184473531.1">
    <property type="nucleotide sequence ID" value="NZ_JACIFY010000037.1"/>
</dbReference>
<keyword evidence="3" id="KW-0808">Transferase</keyword>
<name>A0A7W6RAJ0_9HYPH</name>
<dbReference type="GO" id="GO:0003870">
    <property type="term" value="F:5-aminolevulinate synthase activity"/>
    <property type="evidence" value="ECO:0007669"/>
    <property type="project" value="TreeGrafter"/>
</dbReference>
<dbReference type="PANTHER" id="PTHR13693">
    <property type="entry name" value="CLASS II AMINOTRANSFERASE/8-AMINO-7-OXONONANOATE SYNTHASE"/>
    <property type="match status" value="1"/>
</dbReference>
<evidence type="ECO:0000256" key="1">
    <source>
        <dbReference type="ARBA" id="ARBA00001933"/>
    </source>
</evidence>
<dbReference type="Gene3D" id="3.90.1150.10">
    <property type="entry name" value="Aspartate Aminotransferase, domain 1"/>
    <property type="match status" value="1"/>
</dbReference>
<comment type="cofactor">
    <cofactor evidence="1">
        <name>pyridoxal 5'-phosphate</name>
        <dbReference type="ChEBI" id="CHEBI:597326"/>
    </cofactor>
</comment>
<gene>
    <name evidence="6" type="ORF">GGD57_005833</name>
</gene>
<dbReference type="GO" id="GO:0030170">
    <property type="term" value="F:pyridoxal phosphate binding"/>
    <property type="evidence" value="ECO:0007669"/>
    <property type="project" value="InterPro"/>
</dbReference>
<evidence type="ECO:0000256" key="2">
    <source>
        <dbReference type="ARBA" id="ARBA00008392"/>
    </source>
</evidence>
<evidence type="ECO:0000256" key="3">
    <source>
        <dbReference type="ARBA" id="ARBA00022679"/>
    </source>
</evidence>
<organism evidence="6 7">
    <name type="scientific">Rhizobium esperanzae</name>
    <dbReference type="NCBI Taxonomy" id="1967781"/>
    <lineage>
        <taxon>Bacteria</taxon>
        <taxon>Pseudomonadati</taxon>
        <taxon>Pseudomonadota</taxon>
        <taxon>Alphaproteobacteria</taxon>
        <taxon>Hyphomicrobiales</taxon>
        <taxon>Rhizobiaceae</taxon>
        <taxon>Rhizobium/Agrobacterium group</taxon>
        <taxon>Rhizobium</taxon>
    </lineage>
</organism>
<comment type="caution">
    <text evidence="6">The sequence shown here is derived from an EMBL/GenBank/DDBJ whole genome shotgun (WGS) entry which is preliminary data.</text>
</comment>
<dbReference type="Pfam" id="PF00155">
    <property type="entry name" value="Aminotran_1_2"/>
    <property type="match status" value="1"/>
</dbReference>
<dbReference type="InterPro" id="IPR015424">
    <property type="entry name" value="PyrdxlP-dep_Trfase"/>
</dbReference>
<protein>
    <submittedName>
        <fullName evidence="6">7-keto-8-aminopelargonate synthetase-like enzyme</fullName>
    </submittedName>
</protein>
<dbReference type="InterPro" id="IPR004839">
    <property type="entry name" value="Aminotransferase_I/II_large"/>
</dbReference>
<evidence type="ECO:0000259" key="5">
    <source>
        <dbReference type="Pfam" id="PF00155"/>
    </source>
</evidence>
<dbReference type="InterPro" id="IPR050087">
    <property type="entry name" value="AON_synthase_class-II"/>
</dbReference>
<dbReference type="AlphaFoldDB" id="A0A7W6RAJ0"/>
<proteinExistence type="inferred from homology"/>
<evidence type="ECO:0000313" key="6">
    <source>
        <dbReference type="EMBL" id="MBB4239212.1"/>
    </source>
</evidence>
<reference evidence="6 7" key="1">
    <citation type="submission" date="2020-08" db="EMBL/GenBank/DDBJ databases">
        <title>Genomic Encyclopedia of Type Strains, Phase IV (KMG-V): Genome sequencing to study the core and pangenomes of soil and plant-associated prokaryotes.</title>
        <authorList>
            <person name="Whitman W."/>
        </authorList>
    </citation>
    <scope>NUCLEOTIDE SEQUENCE [LARGE SCALE GENOMIC DNA]</scope>
    <source>
        <strain evidence="6 7">SEMIA 4089</strain>
    </source>
</reference>
<accession>A0A7W6RAJ0</accession>
<keyword evidence="4" id="KW-0012">Acyltransferase</keyword>
<comment type="similarity">
    <text evidence="2">Belongs to the class-II pyridoxal-phosphate-dependent aminotransferase family.</text>
</comment>
<dbReference type="EMBL" id="JACIFY010000037">
    <property type="protein sequence ID" value="MBB4239212.1"/>
    <property type="molecule type" value="Genomic_DNA"/>
</dbReference>
<evidence type="ECO:0000313" key="7">
    <source>
        <dbReference type="Proteomes" id="UP000540909"/>
    </source>
</evidence>
<dbReference type="GO" id="GO:0006783">
    <property type="term" value="P:heme biosynthetic process"/>
    <property type="evidence" value="ECO:0007669"/>
    <property type="project" value="TreeGrafter"/>
</dbReference>
<dbReference type="SUPFAM" id="SSF53383">
    <property type="entry name" value="PLP-dependent transferases"/>
    <property type="match status" value="1"/>
</dbReference>
<feature type="domain" description="Aminotransferase class I/classII large" evidence="5">
    <location>
        <begin position="1"/>
        <end position="76"/>
    </location>
</feature>
<dbReference type="InterPro" id="IPR015422">
    <property type="entry name" value="PyrdxlP-dep_Trfase_small"/>
</dbReference>
<feature type="non-terminal residue" evidence="6">
    <location>
        <position position="1"/>
    </location>
</feature>
<sequence>LDQNGIPHMPNPSHIVPVLVGDAAKCKWISDLLLDNCGVYVQPINYPTVPKKTERLRITPTPLHSDADIAHLVEALHSLWSRCALARMVA</sequence>
<evidence type="ECO:0000256" key="4">
    <source>
        <dbReference type="ARBA" id="ARBA00023315"/>
    </source>
</evidence>